<dbReference type="EMBL" id="BAND01000085">
    <property type="protein sequence ID" value="GAJ29921.1"/>
    <property type="molecule type" value="Genomic_DNA"/>
</dbReference>
<dbReference type="AlphaFoldDB" id="A0A023D7Z4"/>
<comment type="caution">
    <text evidence="2">The sequence shown here is derived from an EMBL/GenBank/DDBJ whole genome shotgun (WGS) entry which is preliminary data.</text>
</comment>
<evidence type="ECO:0000313" key="2">
    <source>
        <dbReference type="EMBL" id="GAJ29921.1"/>
    </source>
</evidence>
<feature type="transmembrane region" description="Helical" evidence="1">
    <location>
        <begin position="208"/>
        <end position="233"/>
    </location>
</feature>
<dbReference type="Proteomes" id="UP000019760">
    <property type="component" value="Unassembled WGS sequence"/>
</dbReference>
<sequence>MTLFVSYGVVLLGLVTALWYGVYDPPGDIRLAGSFVAGYDAFFLLCAMSLLSARPAARPLWDGKFFLNLHRLLAILLLGLLLLHAALFLSLGRVTFVYLTPAAPWPMLAGLGAGLALLLCFGTSASLSVIKRLYADARHFDLLHRGIAAAAVLLAAVHIVLSRDHATSAVAQALIWSGAGLALLAPSLRRMRIFAATGRKRGQKRRRVAAALPARLVLGFALLCLAAGLPLILRTLR</sequence>
<evidence type="ECO:0008006" key="4">
    <source>
        <dbReference type="Google" id="ProtNLM"/>
    </source>
</evidence>
<gene>
    <name evidence="2" type="ORF">Amme_085_049</name>
</gene>
<dbReference type="RefSeq" id="WP_042060302.1">
    <property type="nucleotide sequence ID" value="NZ_BAND01000085.1"/>
</dbReference>
<feature type="transmembrane region" description="Helical" evidence="1">
    <location>
        <begin position="5"/>
        <end position="23"/>
    </location>
</feature>
<keyword evidence="1" id="KW-1133">Transmembrane helix</keyword>
<feature type="transmembrane region" description="Helical" evidence="1">
    <location>
        <begin position="167"/>
        <end position="188"/>
    </location>
</feature>
<reference evidence="3" key="1">
    <citation type="journal article" date="2014" name="FEMS Microbiol. Lett.">
        <title>Draft Genomic DNA Sequence of the Facultatively Methylotrophic Bacterium Acidomonas methanolica type strain MB58.</title>
        <authorList>
            <person name="Higashiura N."/>
            <person name="Hadano H."/>
            <person name="Hirakawa H."/>
            <person name="Matsutani M."/>
            <person name="Takabe S."/>
            <person name="Matsushita K."/>
            <person name="Azuma Y."/>
        </authorList>
    </citation>
    <scope>NUCLEOTIDE SEQUENCE [LARGE SCALE GENOMIC DNA]</scope>
    <source>
        <strain evidence="3">MB58</strain>
    </source>
</reference>
<name>A0A023D7Z4_ACIMT</name>
<keyword evidence="1" id="KW-0812">Transmembrane</keyword>
<evidence type="ECO:0000256" key="1">
    <source>
        <dbReference type="SAM" id="Phobius"/>
    </source>
</evidence>
<protein>
    <recommendedName>
        <fullName evidence="4">Ferric oxidoreductase domain-containing protein</fullName>
    </recommendedName>
</protein>
<keyword evidence="3" id="KW-1185">Reference proteome</keyword>
<proteinExistence type="predicted"/>
<keyword evidence="1" id="KW-0472">Membrane</keyword>
<evidence type="ECO:0000313" key="3">
    <source>
        <dbReference type="Proteomes" id="UP000019760"/>
    </source>
</evidence>
<feature type="transmembrane region" description="Helical" evidence="1">
    <location>
        <begin position="142"/>
        <end position="161"/>
    </location>
</feature>
<feature type="transmembrane region" description="Helical" evidence="1">
    <location>
        <begin position="29"/>
        <end position="51"/>
    </location>
</feature>
<feature type="transmembrane region" description="Helical" evidence="1">
    <location>
        <begin position="72"/>
        <end position="99"/>
    </location>
</feature>
<organism evidence="2 3">
    <name type="scientific">Acidomonas methanolica NBRC 104435</name>
    <dbReference type="NCBI Taxonomy" id="1231351"/>
    <lineage>
        <taxon>Bacteria</taxon>
        <taxon>Pseudomonadati</taxon>
        <taxon>Pseudomonadota</taxon>
        <taxon>Alphaproteobacteria</taxon>
        <taxon>Acetobacterales</taxon>
        <taxon>Acetobacteraceae</taxon>
        <taxon>Acidomonas</taxon>
    </lineage>
</organism>
<accession>A0A023D7Z4</accession>
<reference evidence="2 3" key="2">
    <citation type="journal article" date="2014" name="FEMS Microbiol. Lett.">
        <title>Draft genomic DNA sequence of the facultatively methylotrophic bacterium Acidomonas methanolica type strain MB58.</title>
        <authorList>
            <person name="Higashiura N."/>
            <person name="Hadano H."/>
            <person name="Hirakawa H."/>
            <person name="Matsutani M."/>
            <person name="Takabe S."/>
            <person name="Matsushita K."/>
            <person name="Azuma Y."/>
        </authorList>
    </citation>
    <scope>NUCLEOTIDE SEQUENCE [LARGE SCALE GENOMIC DNA]</scope>
    <source>
        <strain evidence="2 3">MB58</strain>
    </source>
</reference>
<feature type="transmembrane region" description="Helical" evidence="1">
    <location>
        <begin position="105"/>
        <end position="130"/>
    </location>
</feature>